<keyword evidence="5" id="KW-0597">Phosphoprotein</keyword>
<evidence type="ECO:0000259" key="6">
    <source>
        <dbReference type="PROSITE" id="PS50045"/>
    </source>
</evidence>
<dbReference type="Gene3D" id="1.10.8.60">
    <property type="match status" value="1"/>
</dbReference>
<dbReference type="CDD" id="cd00009">
    <property type="entry name" value="AAA"/>
    <property type="match status" value="1"/>
</dbReference>
<evidence type="ECO:0000256" key="1">
    <source>
        <dbReference type="ARBA" id="ARBA00022741"/>
    </source>
</evidence>
<dbReference type="SUPFAM" id="SSF46689">
    <property type="entry name" value="Homeodomain-like"/>
    <property type="match status" value="1"/>
</dbReference>
<evidence type="ECO:0000256" key="4">
    <source>
        <dbReference type="ARBA" id="ARBA00023163"/>
    </source>
</evidence>
<dbReference type="InterPro" id="IPR009057">
    <property type="entry name" value="Homeodomain-like_sf"/>
</dbReference>
<evidence type="ECO:0000313" key="8">
    <source>
        <dbReference type="EMBL" id="KKB55818.1"/>
    </source>
</evidence>
<keyword evidence="9" id="KW-1185">Reference proteome</keyword>
<dbReference type="STRING" id="1203610.HMPREF1536_03293"/>
<dbReference type="Pfam" id="PF00072">
    <property type="entry name" value="Response_reg"/>
    <property type="match status" value="1"/>
</dbReference>
<dbReference type="FunFam" id="3.40.50.300:FF:000006">
    <property type="entry name" value="DNA-binding transcriptional regulator NtrC"/>
    <property type="match status" value="1"/>
</dbReference>
<dbReference type="GO" id="GO:0000160">
    <property type="term" value="P:phosphorelay signal transduction system"/>
    <property type="evidence" value="ECO:0007669"/>
    <property type="project" value="InterPro"/>
</dbReference>
<feature type="domain" description="Sigma-54 factor interaction" evidence="6">
    <location>
        <begin position="154"/>
        <end position="383"/>
    </location>
</feature>
<dbReference type="PROSITE" id="PS00688">
    <property type="entry name" value="SIGMA54_INTERACT_3"/>
    <property type="match status" value="1"/>
</dbReference>
<dbReference type="SUPFAM" id="SSF52540">
    <property type="entry name" value="P-loop containing nucleoside triphosphate hydrolases"/>
    <property type="match status" value="1"/>
</dbReference>
<dbReference type="PROSITE" id="PS50110">
    <property type="entry name" value="RESPONSE_REGULATORY"/>
    <property type="match status" value="1"/>
</dbReference>
<dbReference type="InterPro" id="IPR058031">
    <property type="entry name" value="AAA_lid_NorR"/>
</dbReference>
<reference evidence="8 9" key="1">
    <citation type="submission" date="2013-04" db="EMBL/GenBank/DDBJ databases">
        <title>The Genome Sequence of Parabacteroides gordonii DSM 23371.</title>
        <authorList>
            <consortium name="The Broad Institute Genomics Platform"/>
            <person name="Earl A."/>
            <person name="Ward D."/>
            <person name="Feldgarden M."/>
            <person name="Gevers D."/>
            <person name="Martens E."/>
            <person name="Sakamoto M."/>
            <person name="Benno Y."/>
            <person name="Suzuki N."/>
            <person name="Matsunaga N."/>
            <person name="Koshihara K."/>
            <person name="Seki M."/>
            <person name="Komiya H."/>
            <person name="Walker B."/>
            <person name="Young S."/>
            <person name="Zeng Q."/>
            <person name="Gargeya S."/>
            <person name="Fitzgerald M."/>
            <person name="Haas B."/>
            <person name="Abouelleil A."/>
            <person name="Allen A.W."/>
            <person name="Alvarado L."/>
            <person name="Arachchi H.M."/>
            <person name="Berlin A.M."/>
            <person name="Chapman S.B."/>
            <person name="Gainer-Dewar J."/>
            <person name="Goldberg J."/>
            <person name="Griggs A."/>
            <person name="Gujja S."/>
            <person name="Hansen M."/>
            <person name="Howarth C."/>
            <person name="Imamovic A."/>
            <person name="Ireland A."/>
            <person name="Larimer J."/>
            <person name="McCowan C."/>
            <person name="Murphy C."/>
            <person name="Pearson M."/>
            <person name="Poon T.W."/>
            <person name="Priest M."/>
            <person name="Roberts A."/>
            <person name="Saif S."/>
            <person name="Shea T."/>
            <person name="Sisk P."/>
            <person name="Sykes S."/>
            <person name="Wortman J."/>
            <person name="Nusbaum C."/>
            <person name="Birren B."/>
        </authorList>
    </citation>
    <scope>NUCLEOTIDE SEQUENCE [LARGE SCALE GENOMIC DNA]</scope>
    <source>
        <strain evidence="8 9">MS-1</strain>
    </source>
</reference>
<dbReference type="SMART" id="SM00382">
    <property type="entry name" value="AAA"/>
    <property type="match status" value="1"/>
</dbReference>
<dbReference type="InterPro" id="IPR002197">
    <property type="entry name" value="HTH_Fis"/>
</dbReference>
<name>A0A0F5JDK8_9BACT</name>
<dbReference type="InterPro" id="IPR011006">
    <property type="entry name" value="CheY-like_superfamily"/>
</dbReference>
<keyword evidence="4" id="KW-0804">Transcription</keyword>
<sequence length="455" mass="51804">MAVRQGKILVIDDNEDILFTLKMLLRPQVESITTCADPKEINRLVSRTKYDVILLDMNFTADAVSGKEGFYWLERIREISPETVVILITAYSDTEKAVRAIKAGATDFIPKPWQNEKMLATISSALELSRRRTEVQTLKEQKSVLTTTEPEIEVIGDSPAMQTVFKTLEKLKNADANILLQGENGTGKDLIAYTLHKQSPRNQEPFVPIDLGSIPHNLFESELFGYEKGAFTDAGKSKSGRFEIASGGTLFLNEIGNLPLMLQSKLLTVIEQQKINRLGSTRETPIDVRLICATNTDLHAAVEDGSFRQDLLYRINTIEIAIPPLRDRGNDVSLLADHFLKRYSHKYKKDIEGFSREARQLLKQYHWPGNVRELQHVIERAVILSDRKRLQYDDFMLRIPVSVSREKEEKFNLEELEKNTIQEVLRHCSGNLTQAADLLGITRTSLYRRLEKYGL</sequence>
<comment type="caution">
    <text evidence="8">The sequence shown here is derived from an EMBL/GenBank/DDBJ whole genome shotgun (WGS) entry which is preliminary data.</text>
</comment>
<dbReference type="Gene3D" id="1.10.10.60">
    <property type="entry name" value="Homeodomain-like"/>
    <property type="match status" value="1"/>
</dbReference>
<dbReference type="InterPro" id="IPR001789">
    <property type="entry name" value="Sig_transdc_resp-reg_receiver"/>
</dbReference>
<dbReference type="Pfam" id="PF00158">
    <property type="entry name" value="Sigma54_activat"/>
    <property type="match status" value="1"/>
</dbReference>
<evidence type="ECO:0000256" key="2">
    <source>
        <dbReference type="ARBA" id="ARBA00022840"/>
    </source>
</evidence>
<dbReference type="GO" id="GO:0043565">
    <property type="term" value="F:sequence-specific DNA binding"/>
    <property type="evidence" value="ECO:0007669"/>
    <property type="project" value="InterPro"/>
</dbReference>
<keyword evidence="2" id="KW-0067">ATP-binding</keyword>
<dbReference type="SUPFAM" id="SSF52172">
    <property type="entry name" value="CheY-like"/>
    <property type="match status" value="1"/>
</dbReference>
<dbReference type="PROSITE" id="PS50045">
    <property type="entry name" value="SIGMA54_INTERACT_4"/>
    <property type="match status" value="1"/>
</dbReference>
<dbReference type="SMART" id="SM00448">
    <property type="entry name" value="REC"/>
    <property type="match status" value="1"/>
</dbReference>
<dbReference type="EMBL" id="AQHW01000015">
    <property type="protein sequence ID" value="KKB55818.1"/>
    <property type="molecule type" value="Genomic_DNA"/>
</dbReference>
<dbReference type="Gene3D" id="3.40.50.2300">
    <property type="match status" value="1"/>
</dbReference>
<evidence type="ECO:0000256" key="3">
    <source>
        <dbReference type="ARBA" id="ARBA00023015"/>
    </source>
</evidence>
<dbReference type="HOGENOM" id="CLU_000445_0_6_10"/>
<dbReference type="InterPro" id="IPR025944">
    <property type="entry name" value="Sigma_54_int_dom_CS"/>
</dbReference>
<evidence type="ECO:0008006" key="10">
    <source>
        <dbReference type="Google" id="ProtNLM"/>
    </source>
</evidence>
<feature type="modified residue" description="4-aspartylphosphate" evidence="5">
    <location>
        <position position="56"/>
    </location>
</feature>
<dbReference type="Pfam" id="PF25601">
    <property type="entry name" value="AAA_lid_14"/>
    <property type="match status" value="1"/>
</dbReference>
<keyword evidence="1" id="KW-0547">Nucleotide-binding</keyword>
<dbReference type="RefSeq" id="WP_028726268.1">
    <property type="nucleotide sequence ID" value="NZ_AUAE01000008.1"/>
</dbReference>
<accession>A0A0F5JDK8</accession>
<dbReference type="PRINTS" id="PR01590">
    <property type="entry name" value="HTHFIS"/>
</dbReference>
<evidence type="ECO:0000313" key="9">
    <source>
        <dbReference type="Proteomes" id="UP000033035"/>
    </source>
</evidence>
<dbReference type="Gene3D" id="3.40.50.300">
    <property type="entry name" value="P-loop containing nucleotide triphosphate hydrolases"/>
    <property type="match status" value="1"/>
</dbReference>
<dbReference type="AlphaFoldDB" id="A0A0F5JDK8"/>
<keyword evidence="3" id="KW-0805">Transcription regulation</keyword>
<dbReference type="GO" id="GO:0006355">
    <property type="term" value="P:regulation of DNA-templated transcription"/>
    <property type="evidence" value="ECO:0007669"/>
    <property type="project" value="InterPro"/>
</dbReference>
<dbReference type="PATRIC" id="fig|1203610.3.peg.3355"/>
<dbReference type="PANTHER" id="PTHR32071:SF113">
    <property type="entry name" value="ALGINATE BIOSYNTHESIS TRANSCRIPTIONAL REGULATORY PROTEIN ALGB"/>
    <property type="match status" value="1"/>
</dbReference>
<dbReference type="GO" id="GO:0005524">
    <property type="term" value="F:ATP binding"/>
    <property type="evidence" value="ECO:0007669"/>
    <property type="project" value="UniProtKB-KW"/>
</dbReference>
<feature type="domain" description="Response regulatory" evidence="7">
    <location>
        <begin position="7"/>
        <end position="126"/>
    </location>
</feature>
<evidence type="ECO:0000259" key="7">
    <source>
        <dbReference type="PROSITE" id="PS50110"/>
    </source>
</evidence>
<gene>
    <name evidence="8" type="ORF">HMPREF1536_03293</name>
</gene>
<dbReference type="InterPro" id="IPR003593">
    <property type="entry name" value="AAA+_ATPase"/>
</dbReference>
<protein>
    <recommendedName>
        <fullName evidence="10">Sigma-54 factor interaction domain-containing protein</fullName>
    </recommendedName>
</protein>
<dbReference type="InterPro" id="IPR002078">
    <property type="entry name" value="Sigma_54_int"/>
</dbReference>
<dbReference type="Pfam" id="PF02954">
    <property type="entry name" value="HTH_8"/>
    <property type="match status" value="1"/>
</dbReference>
<proteinExistence type="predicted"/>
<evidence type="ECO:0000256" key="5">
    <source>
        <dbReference type="PROSITE-ProRule" id="PRU00169"/>
    </source>
</evidence>
<dbReference type="PANTHER" id="PTHR32071">
    <property type="entry name" value="TRANSCRIPTIONAL REGULATORY PROTEIN"/>
    <property type="match status" value="1"/>
</dbReference>
<dbReference type="Proteomes" id="UP000033035">
    <property type="component" value="Unassembled WGS sequence"/>
</dbReference>
<organism evidence="8 9">
    <name type="scientific">Parabacteroides gordonii MS-1 = DSM 23371</name>
    <dbReference type="NCBI Taxonomy" id="1203610"/>
    <lineage>
        <taxon>Bacteria</taxon>
        <taxon>Pseudomonadati</taxon>
        <taxon>Bacteroidota</taxon>
        <taxon>Bacteroidia</taxon>
        <taxon>Bacteroidales</taxon>
        <taxon>Tannerellaceae</taxon>
        <taxon>Parabacteroides</taxon>
    </lineage>
</organism>
<dbReference type="InterPro" id="IPR027417">
    <property type="entry name" value="P-loop_NTPase"/>
</dbReference>